<evidence type="ECO:0000313" key="1">
    <source>
        <dbReference type="EMBL" id="KAI8648663.1"/>
    </source>
</evidence>
<reference evidence="1" key="1">
    <citation type="submission" date="2022-06" db="EMBL/GenBank/DDBJ databases">
        <title>Fusarium solani species complex genomes reveal bases of compartmentalisation and animal pathogenesis.</title>
        <authorList>
            <person name="Tsai I.J."/>
        </authorList>
    </citation>
    <scope>NUCLEOTIDE SEQUENCE</scope>
    <source>
        <strain evidence="1">Fu6.1</strain>
    </source>
</reference>
<dbReference type="Proteomes" id="UP001065298">
    <property type="component" value="Chromosome 14"/>
</dbReference>
<organism evidence="1 2">
    <name type="scientific">Fusarium keratoplasticum</name>
    <dbReference type="NCBI Taxonomy" id="1328300"/>
    <lineage>
        <taxon>Eukaryota</taxon>
        <taxon>Fungi</taxon>
        <taxon>Dikarya</taxon>
        <taxon>Ascomycota</taxon>
        <taxon>Pezizomycotina</taxon>
        <taxon>Sordariomycetes</taxon>
        <taxon>Hypocreomycetidae</taxon>
        <taxon>Hypocreales</taxon>
        <taxon>Nectriaceae</taxon>
        <taxon>Fusarium</taxon>
        <taxon>Fusarium solani species complex</taxon>
    </lineage>
</organism>
<keyword evidence="2" id="KW-1185">Reference proteome</keyword>
<protein>
    <submittedName>
        <fullName evidence="1">BZIP domain-containing protein</fullName>
    </submittedName>
</protein>
<accession>A0ACC0QAM9</accession>
<proteinExistence type="predicted"/>
<dbReference type="EMBL" id="CM046516">
    <property type="protein sequence ID" value="KAI8648663.1"/>
    <property type="molecule type" value="Genomic_DNA"/>
</dbReference>
<evidence type="ECO:0000313" key="2">
    <source>
        <dbReference type="Proteomes" id="UP001065298"/>
    </source>
</evidence>
<comment type="caution">
    <text evidence="1">The sequence shown here is derived from an EMBL/GenBank/DDBJ whole genome shotgun (WGS) entry which is preliminary data.</text>
</comment>
<gene>
    <name evidence="1" type="ORF">NCS57_01478200</name>
</gene>
<sequence length="366" mass="40049">MSAFVQPCSPPLGDFASGSHLDAVATTPYLLIPPSGRMSTASPKSQNNTIYQPTPSRTSGSSFFDEVIDTSPVSENLMFGSSYIASPSRPTEPKILRSKELPQNTLPTIQVDNKSNRRPHNRRQSKASSAISEFRASGNIAESPKPRKQGRKPKKQTKGQKSSGQQEELGDDDLPIDPRQRQMLERNRIAATRLRLRKRDEASALASREEAIEDQNRYLSACFESLTAEIYHLKTELLKHMYCNCVLIQKYIAHEAQKSVDGLLACSSAFHAYSVSPTPDYGSSSSANTAESLNMYSPEADDIPPTATKPFQRGSRASEVREDVFDTSAEPFNTTPIPPDLMISAHPLSSLPLVGCGPGLYGNMGP</sequence>
<name>A0ACC0QAM9_9HYPO</name>